<sequence>MDDFRLGKVEVVDVPLLGEGFGGGVGGGRGMVFCCRSAMGLLLEGFGLDLAARVCGGKRAEADFPNAGSKISQDGVSIDRSWVDSSVSVESKDESSASRLPTGTL</sequence>
<keyword evidence="2" id="KW-1185">Reference proteome</keyword>
<organism evidence="1 2">
    <name type="scientific">Striga asiatica</name>
    <name type="common">Asiatic witchweed</name>
    <name type="synonym">Buchnera asiatica</name>
    <dbReference type="NCBI Taxonomy" id="4170"/>
    <lineage>
        <taxon>Eukaryota</taxon>
        <taxon>Viridiplantae</taxon>
        <taxon>Streptophyta</taxon>
        <taxon>Embryophyta</taxon>
        <taxon>Tracheophyta</taxon>
        <taxon>Spermatophyta</taxon>
        <taxon>Magnoliopsida</taxon>
        <taxon>eudicotyledons</taxon>
        <taxon>Gunneridae</taxon>
        <taxon>Pentapetalae</taxon>
        <taxon>asterids</taxon>
        <taxon>lamiids</taxon>
        <taxon>Lamiales</taxon>
        <taxon>Orobanchaceae</taxon>
        <taxon>Buchnereae</taxon>
        <taxon>Striga</taxon>
    </lineage>
</organism>
<proteinExistence type="predicted"/>
<evidence type="ECO:0000313" key="1">
    <source>
        <dbReference type="EMBL" id="GER33607.1"/>
    </source>
</evidence>
<dbReference type="EMBL" id="BKCP01004750">
    <property type="protein sequence ID" value="GER33607.1"/>
    <property type="molecule type" value="Genomic_DNA"/>
</dbReference>
<gene>
    <name evidence="1" type="ORF">STAS_09751</name>
</gene>
<dbReference type="AlphaFoldDB" id="A0A5A7PMS1"/>
<protein>
    <submittedName>
        <fullName evidence="1">Vacuolar import/degradation</fullName>
    </submittedName>
</protein>
<dbReference type="Proteomes" id="UP000325081">
    <property type="component" value="Unassembled WGS sequence"/>
</dbReference>
<name>A0A5A7PMS1_STRAF</name>
<reference evidence="2" key="1">
    <citation type="journal article" date="2019" name="Curr. Biol.">
        <title>Genome Sequence of Striga asiatica Provides Insight into the Evolution of Plant Parasitism.</title>
        <authorList>
            <person name="Yoshida S."/>
            <person name="Kim S."/>
            <person name="Wafula E.K."/>
            <person name="Tanskanen J."/>
            <person name="Kim Y.M."/>
            <person name="Honaas L."/>
            <person name="Yang Z."/>
            <person name="Spallek T."/>
            <person name="Conn C.E."/>
            <person name="Ichihashi Y."/>
            <person name="Cheong K."/>
            <person name="Cui S."/>
            <person name="Der J.P."/>
            <person name="Gundlach H."/>
            <person name="Jiao Y."/>
            <person name="Hori C."/>
            <person name="Ishida J.K."/>
            <person name="Kasahara H."/>
            <person name="Kiba T."/>
            <person name="Kim M.S."/>
            <person name="Koo N."/>
            <person name="Laohavisit A."/>
            <person name="Lee Y.H."/>
            <person name="Lumba S."/>
            <person name="McCourt P."/>
            <person name="Mortimer J.C."/>
            <person name="Mutuku J.M."/>
            <person name="Nomura T."/>
            <person name="Sasaki-Sekimoto Y."/>
            <person name="Seto Y."/>
            <person name="Wang Y."/>
            <person name="Wakatake T."/>
            <person name="Sakakibara H."/>
            <person name="Demura T."/>
            <person name="Yamaguchi S."/>
            <person name="Yoneyama K."/>
            <person name="Manabe R.I."/>
            <person name="Nelson D.C."/>
            <person name="Schulman A.H."/>
            <person name="Timko M.P."/>
            <person name="dePamphilis C.W."/>
            <person name="Choi D."/>
            <person name="Shirasu K."/>
        </authorList>
    </citation>
    <scope>NUCLEOTIDE SEQUENCE [LARGE SCALE GENOMIC DNA]</scope>
    <source>
        <strain evidence="2">cv. UVA1</strain>
    </source>
</reference>
<evidence type="ECO:0000313" key="2">
    <source>
        <dbReference type="Proteomes" id="UP000325081"/>
    </source>
</evidence>
<comment type="caution">
    <text evidence="1">The sequence shown here is derived from an EMBL/GenBank/DDBJ whole genome shotgun (WGS) entry which is preliminary data.</text>
</comment>
<accession>A0A5A7PMS1</accession>